<dbReference type="Pfam" id="PF00225">
    <property type="entry name" value="Kinesin"/>
    <property type="match status" value="1"/>
</dbReference>
<feature type="coiled-coil region" evidence="8">
    <location>
        <begin position="797"/>
        <end position="863"/>
    </location>
</feature>
<dbReference type="OrthoDB" id="3176171at2759"/>
<dbReference type="InterPro" id="IPR044986">
    <property type="entry name" value="KIF15/KIN-12"/>
</dbReference>
<feature type="coiled-coil region" evidence="8">
    <location>
        <begin position="939"/>
        <end position="973"/>
    </location>
</feature>
<dbReference type="Proteomes" id="UP000653305">
    <property type="component" value="Unassembled WGS sequence"/>
</dbReference>
<keyword evidence="5 7" id="KW-0505">Motor protein</keyword>
<feature type="compositionally biased region" description="Polar residues" evidence="9">
    <location>
        <begin position="23"/>
        <end position="34"/>
    </location>
</feature>
<evidence type="ECO:0000256" key="5">
    <source>
        <dbReference type="ARBA" id="ARBA00023175"/>
    </source>
</evidence>
<organism evidence="11 12">
    <name type="scientific">Phtheirospermum japonicum</name>
    <dbReference type="NCBI Taxonomy" id="374723"/>
    <lineage>
        <taxon>Eukaryota</taxon>
        <taxon>Viridiplantae</taxon>
        <taxon>Streptophyta</taxon>
        <taxon>Embryophyta</taxon>
        <taxon>Tracheophyta</taxon>
        <taxon>Spermatophyta</taxon>
        <taxon>Magnoliopsida</taxon>
        <taxon>eudicotyledons</taxon>
        <taxon>Gunneridae</taxon>
        <taxon>Pentapetalae</taxon>
        <taxon>asterids</taxon>
        <taxon>lamiids</taxon>
        <taxon>Lamiales</taxon>
        <taxon>Orobanchaceae</taxon>
        <taxon>Orobanchaceae incertae sedis</taxon>
        <taxon>Phtheirospermum</taxon>
    </lineage>
</organism>
<feature type="coiled-coil region" evidence="8">
    <location>
        <begin position="720"/>
        <end position="768"/>
    </location>
</feature>
<keyword evidence="2 7" id="KW-0547">Nucleotide-binding</keyword>
<dbReference type="EMBL" id="BMAC01000057">
    <property type="protein sequence ID" value="GFP83098.1"/>
    <property type="molecule type" value="Genomic_DNA"/>
</dbReference>
<keyword evidence="3 7" id="KW-0067">ATP-binding</keyword>
<name>A0A830BDA2_9LAMI</name>
<accession>A0A830BDA2</accession>
<dbReference type="GO" id="GO:0003777">
    <property type="term" value="F:microtubule motor activity"/>
    <property type="evidence" value="ECO:0007669"/>
    <property type="project" value="InterPro"/>
</dbReference>
<protein>
    <submittedName>
        <fullName evidence="11">Phragmoplast orienting kinesin-1</fullName>
    </submittedName>
</protein>
<evidence type="ECO:0000256" key="3">
    <source>
        <dbReference type="ARBA" id="ARBA00022840"/>
    </source>
</evidence>
<feature type="domain" description="Kinesin motor" evidence="10">
    <location>
        <begin position="179"/>
        <end position="516"/>
    </location>
</feature>
<comment type="caution">
    <text evidence="11">The sequence shown here is derived from an EMBL/GenBank/DDBJ whole genome shotgun (WGS) entry which is preliminary data.</text>
</comment>
<evidence type="ECO:0000259" key="10">
    <source>
        <dbReference type="PROSITE" id="PS50067"/>
    </source>
</evidence>
<feature type="compositionally biased region" description="Polar residues" evidence="9">
    <location>
        <begin position="100"/>
        <end position="113"/>
    </location>
</feature>
<evidence type="ECO:0000256" key="6">
    <source>
        <dbReference type="ARBA" id="ARBA00034488"/>
    </source>
</evidence>
<comment type="similarity">
    <text evidence="6">Belongs to the TRAFAC class myosin-kinesin ATPase superfamily. Kinesin family. KIN-12 subfamily.</text>
</comment>
<feature type="coiled-coil region" evidence="8">
    <location>
        <begin position="593"/>
        <end position="634"/>
    </location>
</feature>
<feature type="coiled-coil region" evidence="8">
    <location>
        <begin position="1233"/>
        <end position="1288"/>
    </location>
</feature>
<evidence type="ECO:0000256" key="9">
    <source>
        <dbReference type="SAM" id="MobiDB-lite"/>
    </source>
</evidence>
<dbReference type="GO" id="GO:0005524">
    <property type="term" value="F:ATP binding"/>
    <property type="evidence" value="ECO:0007669"/>
    <property type="project" value="UniProtKB-UniRule"/>
</dbReference>
<dbReference type="PROSITE" id="PS00411">
    <property type="entry name" value="KINESIN_MOTOR_1"/>
    <property type="match status" value="1"/>
</dbReference>
<evidence type="ECO:0000256" key="7">
    <source>
        <dbReference type="PROSITE-ProRule" id="PRU00283"/>
    </source>
</evidence>
<dbReference type="GO" id="GO:0008017">
    <property type="term" value="F:microtubule binding"/>
    <property type="evidence" value="ECO:0007669"/>
    <property type="project" value="InterPro"/>
</dbReference>
<dbReference type="PROSITE" id="PS50067">
    <property type="entry name" value="KINESIN_MOTOR_2"/>
    <property type="match status" value="1"/>
</dbReference>
<dbReference type="CDD" id="cd01373">
    <property type="entry name" value="KISc_KLP2_like"/>
    <property type="match status" value="1"/>
</dbReference>
<dbReference type="InterPro" id="IPR019821">
    <property type="entry name" value="Kinesin_motor_CS"/>
</dbReference>
<feature type="compositionally biased region" description="Polar residues" evidence="9">
    <location>
        <begin position="42"/>
        <end position="55"/>
    </location>
</feature>
<feature type="coiled-coil region" evidence="8">
    <location>
        <begin position="1416"/>
        <end position="1450"/>
    </location>
</feature>
<dbReference type="InterPro" id="IPR027417">
    <property type="entry name" value="P-loop_NTPase"/>
</dbReference>
<feature type="compositionally biased region" description="Polar residues" evidence="9">
    <location>
        <begin position="79"/>
        <end position="89"/>
    </location>
</feature>
<dbReference type="SUPFAM" id="SSF52540">
    <property type="entry name" value="P-loop containing nucleoside triphosphate hydrolases"/>
    <property type="match status" value="1"/>
</dbReference>
<dbReference type="GO" id="GO:0005874">
    <property type="term" value="C:microtubule"/>
    <property type="evidence" value="ECO:0007669"/>
    <property type="project" value="UniProtKB-KW"/>
</dbReference>
<feature type="region of interest" description="Disordered" evidence="9">
    <location>
        <begin position="1"/>
        <end position="114"/>
    </location>
</feature>
<feature type="coiled-coil region" evidence="8">
    <location>
        <begin position="1317"/>
        <end position="1387"/>
    </location>
</feature>
<reference evidence="11" key="1">
    <citation type="submission" date="2020-07" db="EMBL/GenBank/DDBJ databases">
        <title>Ethylene signaling mediates host invasion by parasitic plants.</title>
        <authorList>
            <person name="Yoshida S."/>
        </authorList>
    </citation>
    <scope>NUCLEOTIDE SEQUENCE</scope>
    <source>
        <strain evidence="11">Okayama</strain>
    </source>
</reference>
<evidence type="ECO:0000256" key="1">
    <source>
        <dbReference type="ARBA" id="ARBA00022701"/>
    </source>
</evidence>
<dbReference type="PRINTS" id="PR00380">
    <property type="entry name" value="KINESINHEAVY"/>
</dbReference>
<gene>
    <name evidence="11" type="ORF">PHJA_000453000</name>
</gene>
<feature type="coiled-coil region" evidence="8">
    <location>
        <begin position="1502"/>
        <end position="1561"/>
    </location>
</feature>
<proteinExistence type="inferred from homology"/>
<keyword evidence="12" id="KW-1185">Reference proteome</keyword>
<dbReference type="InterPro" id="IPR036961">
    <property type="entry name" value="Kinesin_motor_dom_sf"/>
</dbReference>
<dbReference type="Gene3D" id="3.40.850.10">
    <property type="entry name" value="Kinesin motor domain"/>
    <property type="match status" value="1"/>
</dbReference>
<evidence type="ECO:0000256" key="8">
    <source>
        <dbReference type="SAM" id="Coils"/>
    </source>
</evidence>
<evidence type="ECO:0000313" key="12">
    <source>
        <dbReference type="Proteomes" id="UP000653305"/>
    </source>
</evidence>
<evidence type="ECO:0000256" key="2">
    <source>
        <dbReference type="ARBA" id="ARBA00022741"/>
    </source>
</evidence>
<dbReference type="FunFam" id="3.40.850.10:FF:000033">
    <property type="entry name" value="Kinesin-like protein KIN-12E"/>
    <property type="match status" value="1"/>
</dbReference>
<dbReference type="PANTHER" id="PTHR37739:SF18">
    <property type="entry name" value="KINESIN-LIKE PROTEIN KIN-12C"/>
    <property type="match status" value="1"/>
</dbReference>
<dbReference type="PANTHER" id="PTHR37739">
    <property type="entry name" value="KINESIN-LIKE PROTEIN KIN-12D"/>
    <property type="match status" value="1"/>
</dbReference>
<dbReference type="InterPro" id="IPR001752">
    <property type="entry name" value="Kinesin_motor_dom"/>
</dbReference>
<feature type="coiled-coil region" evidence="8">
    <location>
        <begin position="523"/>
        <end position="550"/>
    </location>
</feature>
<evidence type="ECO:0000313" key="11">
    <source>
        <dbReference type="EMBL" id="GFP83098.1"/>
    </source>
</evidence>
<keyword evidence="4 8" id="KW-0175">Coiled coil</keyword>
<evidence type="ECO:0000256" key="4">
    <source>
        <dbReference type="ARBA" id="ARBA00023054"/>
    </source>
</evidence>
<dbReference type="SMART" id="SM00129">
    <property type="entry name" value="KISc"/>
    <property type="match status" value="1"/>
</dbReference>
<dbReference type="GO" id="GO:0007018">
    <property type="term" value="P:microtubule-based movement"/>
    <property type="evidence" value="ECO:0007669"/>
    <property type="project" value="InterPro"/>
</dbReference>
<feature type="compositionally biased region" description="Basic and acidic residues" evidence="9">
    <location>
        <begin position="56"/>
        <end position="66"/>
    </location>
</feature>
<keyword evidence="1" id="KW-0493">Microtubule</keyword>
<feature type="binding site" evidence="7">
    <location>
        <begin position="260"/>
        <end position="267"/>
    </location>
    <ligand>
        <name>ATP</name>
        <dbReference type="ChEBI" id="CHEBI:30616"/>
    </ligand>
</feature>
<sequence length="1704" mass="193714">MSKDSLLTRPSYRKTPANENEFENSCNQIPSISSRAPLISITDPSQCQSKISPEQVQHEFKEKPESSSKAPATKKSDGVSETQLISSLLKTPKVYGRNKPANSEPNSAQSTPIRTGPRVSIASAASGCTLTRLLPNGGGRGGVFPRVCRGISTSTSQLLSADVPHIELHDDPSFWKDHNVQVLIRIRPLNSTEMVSQGYGRCLMQESTQTLVWLGHPETRFTFDHIACESISQEKLFRVAGLPMVDNCMSGYNSCMFAYGQTGSGKTYTMMGEIDKMDGKLSDDCGITPRVFEYLFTRITQEEETRKNERLSYSCKCSFLEIYNEQITDLLEPPSTNLQLREDSKKGVYVENLTEHSVRTVNDVLQLLQQGAANRKIAATHMNSESSRSHSVFTCVVESRWEKDSMAHLRFGRLNLVDLAGSERQKSSGAEGDRLKEAANINKSLSTLGLVIMSLVDLAQGKHRHVPYRDSRLTFLLQDSLGGNSKTTIIANVSPSICSANETLSTLKFAQRAKLIQNNAKINEDASGGVIALQQQIQQLKDQLSLLMKHQHTSMELIDFFPRLEQATPGRISESYESSEEFNMYDEHTTPKKNDLEATLHGALRRAKLAETEVRRLKAEIEHLNHLVHQKEQETQHSKMMLKFREEKIKRLELLSDGLVSADKFCLDKNNALREENLLLQENIRRNLEVNRFASSNLLGDEVIYDKNDDKMDYILNSQRENTHRQLMNAQCLIDNMKLEQLQLIKELESVRSENQHLTRMLDTMKVEQGKIEDQSVDYKKIQSGSGTNTLALQTRLEKLSKDLKEAKILNRQYMEDHETRLSQDHQTELVRSEVEMETTRTIIQLQEEIDRLQSEFQECLCSVADQNLSLRNSVAAKEDELRESCALWERATLELTTFLTNGSRSLRDASREIKSISSSFPYVSDWISEQVERAAKKCVEKEETILLLQKSLEDAQNTMMQMEQKLFFLKGATIAMTEFHQPEKSSSDSIGVEEFSEYEPMSMNGQITDNQANTHIFVENRISDYATGSYRGTVVGNPPLADTNAFVGKNLQHDEIQFSLRETSSILSLLEECFLTMQTCTDELIKTARTDVIQVVEKSLTLRCSLRSSLEDLICNAMQNDIGTFVLQCQMGEFAHKVRTLNTISNPDRPTFKEHCLVADDLVPCHVSRDENSTLQPVKSESKGHQVADLSRKEKDLDLFDGDSVDKNSELMRELTRKDVLLKGLLFDFSLLQEFASHRKDIKDELEKLIAAMTKVQNELQTKTVQLDDVLIQNTELEDCLSEAEKALFDSNSELNQAKGALNILSEQNDELKYLLKNLYLKNSEAEQMLEDQKEAIKSLETEIIRVSSSREKQLGSSVDDIEDALAEVVAERDQLFEKLTSLQDKLDMMSAIADENQAIAAEARHESEASKLYAEQKEEEVTVLERSVQELESTINVMEKKVHEMEEEVEKQGLIRDSLELELQSLRQRLLTVEDFTESMNSENSSTTLSEDYHSRSLEIKEADSRIRFLEQENRKQAKEIRQYKDYISELVLHADAQASQYQQKYKTLEAMVREVKTDISNVSTAPTLDRSDKVSARTRGSSSPFKCIAGLVHQMNQEKEQELSSARLRIEELEALAASRYKEVCMLNTRLATTESMTHDVIRDLLSVKLDISNYANIVDHHHLQKLIEEAQHHRQDVYEMEQEILFMRSQIEDLLEDKER</sequence>